<sequence>MASSQLKKKESFHLPPLNIPKINLSCDDEAPLSAKRTQDGSISARGPAKSAARHYQPYGEEVSPNKFGSSRSKSFGATVVEPPSSSLFAWSEGHTKPTPSIGMPYSPYHEDLRTPRGVGRLVPLTPRSIASSDGMKKTHNTLTTNLVQMTMGHVLDIHPVEEKPLPYSLLQFDIEHLCAMRDYFRGLTAHKRVSSEEWRAGYSKNGISRLYGKSNDSVDTPDAQTLFNRMDTKKRGYISFRDLVISFHPSASTQELKDIEDWAFPHSDRPNLNDEQIAEIEQTWHYYDYNNLGSITLTQFITNNLSQLPREELRRVFHQMDTNGDGVISLNDYMEGMDTMYLDALIKSRQ</sequence>
<feature type="region of interest" description="Disordered" evidence="2">
    <location>
        <begin position="1"/>
        <end position="20"/>
    </location>
</feature>
<evidence type="ECO:0000256" key="1">
    <source>
        <dbReference type="ARBA" id="ARBA00022837"/>
    </source>
</evidence>
<feature type="compositionally biased region" description="Polar residues" evidence="2">
    <location>
        <begin position="66"/>
        <end position="75"/>
    </location>
</feature>
<proteinExistence type="predicted"/>
<dbReference type="SUPFAM" id="SSF47473">
    <property type="entry name" value="EF-hand"/>
    <property type="match status" value="1"/>
</dbReference>
<evidence type="ECO:0000259" key="3">
    <source>
        <dbReference type="PROSITE" id="PS50222"/>
    </source>
</evidence>
<keyword evidence="5" id="KW-1185">Reference proteome</keyword>
<dbReference type="Gene3D" id="1.10.238.10">
    <property type="entry name" value="EF-hand"/>
    <property type="match status" value="1"/>
</dbReference>
<name>A0A2P6P0R3_9EUKA</name>
<dbReference type="Pfam" id="PF13499">
    <property type="entry name" value="EF-hand_7"/>
    <property type="match status" value="1"/>
</dbReference>
<comment type="caution">
    <text evidence="4">The sequence shown here is derived from an EMBL/GenBank/DDBJ whole genome shotgun (WGS) entry which is preliminary data.</text>
</comment>
<dbReference type="InterPro" id="IPR018247">
    <property type="entry name" value="EF_Hand_1_Ca_BS"/>
</dbReference>
<gene>
    <name evidence="4" type="ORF">PROFUN_00144</name>
</gene>
<dbReference type="PROSITE" id="PS50222">
    <property type="entry name" value="EF_HAND_2"/>
    <property type="match status" value="2"/>
</dbReference>
<dbReference type="AlphaFoldDB" id="A0A2P6P0R3"/>
<evidence type="ECO:0000313" key="5">
    <source>
        <dbReference type="Proteomes" id="UP000241769"/>
    </source>
</evidence>
<dbReference type="GO" id="GO:0005509">
    <property type="term" value="F:calcium ion binding"/>
    <property type="evidence" value="ECO:0007669"/>
    <property type="project" value="InterPro"/>
</dbReference>
<evidence type="ECO:0000256" key="2">
    <source>
        <dbReference type="SAM" id="MobiDB-lite"/>
    </source>
</evidence>
<evidence type="ECO:0000313" key="4">
    <source>
        <dbReference type="EMBL" id="PRP89802.1"/>
    </source>
</evidence>
<reference evidence="4 5" key="1">
    <citation type="journal article" date="2018" name="Genome Biol. Evol.">
        <title>Multiple Roots of Fruiting Body Formation in Amoebozoa.</title>
        <authorList>
            <person name="Hillmann F."/>
            <person name="Forbes G."/>
            <person name="Novohradska S."/>
            <person name="Ferling I."/>
            <person name="Riege K."/>
            <person name="Groth M."/>
            <person name="Westermann M."/>
            <person name="Marz M."/>
            <person name="Spaller T."/>
            <person name="Winckler T."/>
            <person name="Schaap P."/>
            <person name="Glockner G."/>
        </authorList>
    </citation>
    <scope>NUCLEOTIDE SEQUENCE [LARGE SCALE GENOMIC DNA]</scope>
    <source>
        <strain evidence="4 5">Jena</strain>
    </source>
</reference>
<dbReference type="PROSITE" id="PS00018">
    <property type="entry name" value="EF_HAND_1"/>
    <property type="match status" value="1"/>
</dbReference>
<dbReference type="InterPro" id="IPR002048">
    <property type="entry name" value="EF_hand_dom"/>
</dbReference>
<dbReference type="EMBL" id="MDYQ01000001">
    <property type="protein sequence ID" value="PRP89802.1"/>
    <property type="molecule type" value="Genomic_DNA"/>
</dbReference>
<feature type="domain" description="EF-hand" evidence="3">
    <location>
        <begin position="308"/>
        <end position="343"/>
    </location>
</feature>
<protein>
    <recommendedName>
        <fullName evidence="3">EF-hand domain-containing protein</fullName>
    </recommendedName>
</protein>
<dbReference type="CDD" id="cd00051">
    <property type="entry name" value="EFh"/>
    <property type="match status" value="1"/>
</dbReference>
<dbReference type="Proteomes" id="UP000241769">
    <property type="component" value="Unassembled WGS sequence"/>
</dbReference>
<feature type="region of interest" description="Disordered" evidence="2">
    <location>
        <begin position="30"/>
        <end position="76"/>
    </location>
</feature>
<dbReference type="InParanoid" id="A0A2P6P0R3"/>
<organism evidence="4 5">
    <name type="scientific">Planoprotostelium fungivorum</name>
    <dbReference type="NCBI Taxonomy" id="1890364"/>
    <lineage>
        <taxon>Eukaryota</taxon>
        <taxon>Amoebozoa</taxon>
        <taxon>Evosea</taxon>
        <taxon>Variosea</taxon>
        <taxon>Cavosteliida</taxon>
        <taxon>Cavosteliaceae</taxon>
        <taxon>Planoprotostelium</taxon>
    </lineage>
</organism>
<dbReference type="SMART" id="SM00054">
    <property type="entry name" value="EFh"/>
    <property type="match status" value="1"/>
</dbReference>
<dbReference type="InterPro" id="IPR011992">
    <property type="entry name" value="EF-hand-dom_pair"/>
</dbReference>
<accession>A0A2P6P0R3</accession>
<keyword evidence="1" id="KW-0106">Calcium</keyword>
<feature type="domain" description="EF-hand" evidence="3">
    <location>
        <begin position="218"/>
        <end position="253"/>
    </location>
</feature>
<dbReference type="OrthoDB" id="26525at2759"/>